<evidence type="ECO:0000313" key="3">
    <source>
        <dbReference type="Proteomes" id="UP001385951"/>
    </source>
</evidence>
<feature type="compositionally biased region" description="Acidic residues" evidence="1">
    <location>
        <begin position="474"/>
        <end position="507"/>
    </location>
</feature>
<feature type="compositionally biased region" description="Low complexity" evidence="1">
    <location>
        <begin position="638"/>
        <end position="670"/>
    </location>
</feature>
<name>A0AAW0G675_9APHY</name>
<feature type="region of interest" description="Disordered" evidence="1">
    <location>
        <begin position="558"/>
        <end position="699"/>
    </location>
</feature>
<feature type="region of interest" description="Disordered" evidence="1">
    <location>
        <begin position="421"/>
        <end position="543"/>
    </location>
</feature>
<feature type="compositionally biased region" description="Basic and acidic residues" evidence="1">
    <location>
        <begin position="724"/>
        <end position="733"/>
    </location>
</feature>
<comment type="caution">
    <text evidence="2">The sequence shown here is derived from an EMBL/GenBank/DDBJ whole genome shotgun (WGS) entry which is preliminary data.</text>
</comment>
<feature type="compositionally biased region" description="Basic residues" evidence="1">
    <location>
        <begin position="620"/>
        <end position="634"/>
    </location>
</feature>
<proteinExistence type="predicted"/>
<keyword evidence="3" id="KW-1185">Reference proteome</keyword>
<reference evidence="2 3" key="1">
    <citation type="submission" date="2022-09" db="EMBL/GenBank/DDBJ databases">
        <authorList>
            <person name="Palmer J.M."/>
        </authorList>
    </citation>
    <scope>NUCLEOTIDE SEQUENCE [LARGE SCALE GENOMIC DNA]</scope>
    <source>
        <strain evidence="2 3">DSM 7382</strain>
    </source>
</reference>
<evidence type="ECO:0000313" key="2">
    <source>
        <dbReference type="EMBL" id="KAK7685171.1"/>
    </source>
</evidence>
<dbReference type="PANTHER" id="PTHR40788:SF1">
    <property type="entry name" value="IPA PROTEIN"/>
    <property type="match status" value="1"/>
</dbReference>
<dbReference type="PANTHER" id="PTHR40788">
    <property type="entry name" value="CLR5 DOMAIN-CONTAINING PROTEIN-RELATED"/>
    <property type="match status" value="1"/>
</dbReference>
<sequence length="873" mass="97730">MAPKPRGAKSSAVVPTGPKHLWHDRGQGSSRKLGGIKPSTERALVLRNGKHGVQGTGEVIMFNKMQGREKLELLAEDLMQKTAQALGVRIDLEKCEKIAGSQFYAGMDDINDLQDPDLFLEIARSEIEARKHAKEDPYKNPTKVAETIAAMIHNSYILASGWKIVYQYLRQIRRAGVEDSSIQAQMKDNEELRTKYLVMYDVVNILTTLSQSRLSLLATSSPHFQGYFTRNNYEKDEPEYVFNWERLKSVQKSFLDSIVIELCLPRSRYPKNILYLLLRDAIDEASKKTKDFFPQALWDAVGDLSVAVQLQEMLESILLGPQGEKWKQEIGHLQLPAEYDDWLDAQALPPNMKLYVANWKDMIFPLERTRSRNVLDDMWRYINLNYEAFTGKDIDALWHVEEVHQRTPQWHAFKVDATGAKLGTDEPPALVPFKGKKAGKNQKGPGGKLALTNGDDGDDSDGSMPSLQTVSDSSEAETDYDSDDDDSDEDDVEYDEDENYDEEDEDMLREMEREAMDAASTDPDFYNPNAPASEFDELAEDRKNNPFIKLLGALRGRMFSGDPTLKSGKRAQPTRAFPGGTPPPAGKAPPRPATKPSAKSQKATVEEVEDEEEGGLPSASKKKKKKKPKKKKKKPTEGAEVAEGDAAATPSTTQPTTPGATTPGASSSVPAKKETPKPKPKPAARPPSIASSINAMPFGGSTTSLAVPTVAQSARKYMQEEGIEEKSKLKSRPDFGNLAPISEKKGFFSKLRKDKEEEQVPKGDKHSFFSTLSKKTKSYMHQLMNTSEDEKKGLAPMKWENFLKVMREMGFKYDPSTAGSSVRFDPPGDKDHPITFHKPHPDPTLQPLILKQFGKRLKRTYGWSEEDFYRRLS</sequence>
<feature type="compositionally biased region" description="Pro residues" evidence="1">
    <location>
        <begin position="580"/>
        <end position="593"/>
    </location>
</feature>
<feature type="compositionally biased region" description="Polar residues" evidence="1">
    <location>
        <begin position="689"/>
        <end position="699"/>
    </location>
</feature>
<dbReference type="Proteomes" id="UP001385951">
    <property type="component" value="Unassembled WGS sequence"/>
</dbReference>
<feature type="region of interest" description="Disordered" evidence="1">
    <location>
        <begin position="1"/>
        <end position="35"/>
    </location>
</feature>
<organism evidence="2 3">
    <name type="scientific">Cerrena zonata</name>
    <dbReference type="NCBI Taxonomy" id="2478898"/>
    <lineage>
        <taxon>Eukaryota</taxon>
        <taxon>Fungi</taxon>
        <taxon>Dikarya</taxon>
        <taxon>Basidiomycota</taxon>
        <taxon>Agaricomycotina</taxon>
        <taxon>Agaricomycetes</taxon>
        <taxon>Polyporales</taxon>
        <taxon>Cerrenaceae</taxon>
        <taxon>Cerrena</taxon>
    </lineage>
</organism>
<protein>
    <submittedName>
        <fullName evidence="2">Uncharacterized protein</fullName>
    </submittedName>
</protein>
<evidence type="ECO:0000256" key="1">
    <source>
        <dbReference type="SAM" id="MobiDB-lite"/>
    </source>
</evidence>
<dbReference type="Pfam" id="PF07927">
    <property type="entry name" value="HicA_toxin"/>
    <property type="match status" value="1"/>
</dbReference>
<dbReference type="GO" id="GO:0003729">
    <property type="term" value="F:mRNA binding"/>
    <property type="evidence" value="ECO:0007669"/>
    <property type="project" value="InterPro"/>
</dbReference>
<dbReference type="AlphaFoldDB" id="A0AAW0G675"/>
<feature type="region of interest" description="Disordered" evidence="1">
    <location>
        <begin position="816"/>
        <end position="845"/>
    </location>
</feature>
<feature type="region of interest" description="Disordered" evidence="1">
    <location>
        <begin position="722"/>
        <end position="741"/>
    </location>
</feature>
<gene>
    <name evidence="2" type="ORF">QCA50_011534</name>
</gene>
<accession>A0AAW0G675</accession>
<dbReference type="EMBL" id="JASBNA010000021">
    <property type="protein sequence ID" value="KAK7685171.1"/>
    <property type="molecule type" value="Genomic_DNA"/>
</dbReference>
<dbReference type="InterPro" id="IPR012933">
    <property type="entry name" value="HicA_mRNA_interferase"/>
</dbReference>